<dbReference type="RefSeq" id="WP_111835518.1">
    <property type="nucleotide sequence ID" value="NZ_UAPQ01000001.1"/>
</dbReference>
<keyword evidence="3" id="KW-1185">Reference proteome</keyword>
<gene>
    <name evidence="2" type="ORF">NCTC11535_00171</name>
</gene>
<proteinExistence type="predicted"/>
<feature type="region of interest" description="Disordered" evidence="1">
    <location>
        <begin position="92"/>
        <end position="111"/>
    </location>
</feature>
<evidence type="ECO:0000313" key="2">
    <source>
        <dbReference type="EMBL" id="SPT52522.1"/>
    </source>
</evidence>
<evidence type="ECO:0008006" key="4">
    <source>
        <dbReference type="Google" id="ProtNLM"/>
    </source>
</evidence>
<reference evidence="2 3" key="1">
    <citation type="submission" date="2018-06" db="EMBL/GenBank/DDBJ databases">
        <authorList>
            <consortium name="Pathogen Informatics"/>
            <person name="Doyle S."/>
        </authorList>
    </citation>
    <scope>NUCLEOTIDE SEQUENCE [LARGE SCALE GENOMIC DNA]</scope>
    <source>
        <strain evidence="2 3">NCTC11535</strain>
    </source>
</reference>
<dbReference type="EMBL" id="UAPQ01000001">
    <property type="protein sequence ID" value="SPT52522.1"/>
    <property type="molecule type" value="Genomic_DNA"/>
</dbReference>
<organism evidence="2 3">
    <name type="scientific">Actinomyces bovis</name>
    <dbReference type="NCBI Taxonomy" id="1658"/>
    <lineage>
        <taxon>Bacteria</taxon>
        <taxon>Bacillati</taxon>
        <taxon>Actinomycetota</taxon>
        <taxon>Actinomycetes</taxon>
        <taxon>Actinomycetales</taxon>
        <taxon>Actinomycetaceae</taxon>
        <taxon>Actinomyces</taxon>
    </lineage>
</organism>
<accession>A0ABY1VL92</accession>
<evidence type="ECO:0000256" key="1">
    <source>
        <dbReference type="SAM" id="MobiDB-lite"/>
    </source>
</evidence>
<sequence length="111" mass="12219">MSSYLRKVRTACGAVAVQIEVKESRRDKVLAHLVSAHNDAELAALVEIGRQRLHPGQQTLDLFPAPTTSSTGAIVTGQRSTLLLEVLEHAWSSPPARSRSPRSWPRLAWRA</sequence>
<dbReference type="Proteomes" id="UP000250006">
    <property type="component" value="Unassembled WGS sequence"/>
</dbReference>
<comment type="caution">
    <text evidence="2">The sequence shown here is derived from an EMBL/GenBank/DDBJ whole genome shotgun (WGS) entry which is preliminary data.</text>
</comment>
<evidence type="ECO:0000313" key="3">
    <source>
        <dbReference type="Proteomes" id="UP000250006"/>
    </source>
</evidence>
<protein>
    <recommendedName>
        <fullName evidence="4">Transposase</fullName>
    </recommendedName>
</protein>
<name>A0ABY1VL92_9ACTO</name>